<name>A0A482XEP6_LAOST</name>
<dbReference type="EMBL" id="QKKF02011224">
    <property type="protein sequence ID" value="RZF44162.1"/>
    <property type="molecule type" value="Genomic_DNA"/>
</dbReference>
<organism evidence="2 3">
    <name type="scientific">Laodelphax striatellus</name>
    <name type="common">Small brown planthopper</name>
    <name type="synonym">Delphax striatella</name>
    <dbReference type="NCBI Taxonomy" id="195883"/>
    <lineage>
        <taxon>Eukaryota</taxon>
        <taxon>Metazoa</taxon>
        <taxon>Ecdysozoa</taxon>
        <taxon>Arthropoda</taxon>
        <taxon>Hexapoda</taxon>
        <taxon>Insecta</taxon>
        <taxon>Pterygota</taxon>
        <taxon>Neoptera</taxon>
        <taxon>Paraneoptera</taxon>
        <taxon>Hemiptera</taxon>
        <taxon>Auchenorrhyncha</taxon>
        <taxon>Fulgoroidea</taxon>
        <taxon>Delphacidae</taxon>
        <taxon>Criomorphinae</taxon>
        <taxon>Laodelphax</taxon>
    </lineage>
</organism>
<proteinExistence type="predicted"/>
<feature type="region of interest" description="Disordered" evidence="1">
    <location>
        <begin position="33"/>
        <end position="74"/>
    </location>
</feature>
<reference evidence="2 3" key="1">
    <citation type="journal article" date="2017" name="Gigascience">
        <title>Genome sequence of the small brown planthopper, Laodelphax striatellus.</title>
        <authorList>
            <person name="Zhu J."/>
            <person name="Jiang F."/>
            <person name="Wang X."/>
            <person name="Yang P."/>
            <person name="Bao Y."/>
            <person name="Zhao W."/>
            <person name="Wang W."/>
            <person name="Lu H."/>
            <person name="Wang Q."/>
            <person name="Cui N."/>
            <person name="Li J."/>
            <person name="Chen X."/>
            <person name="Luo L."/>
            <person name="Yu J."/>
            <person name="Kang L."/>
            <person name="Cui F."/>
        </authorList>
    </citation>
    <scope>NUCLEOTIDE SEQUENCE [LARGE SCALE GENOMIC DNA]</scope>
    <source>
        <strain evidence="2">Lst14</strain>
    </source>
</reference>
<evidence type="ECO:0000313" key="3">
    <source>
        <dbReference type="Proteomes" id="UP000291343"/>
    </source>
</evidence>
<evidence type="ECO:0000256" key="1">
    <source>
        <dbReference type="SAM" id="MobiDB-lite"/>
    </source>
</evidence>
<feature type="compositionally biased region" description="Basic residues" evidence="1">
    <location>
        <begin position="63"/>
        <end position="74"/>
    </location>
</feature>
<dbReference type="AlphaFoldDB" id="A0A482XEP6"/>
<sequence>MTRGGGVLRGAGGSMNQWGGRICVDPLTWQSEQKSLINPPPSTTALSRQPSKEGGHMFCSVRHVSHRRATPLTA</sequence>
<accession>A0A482XEP6</accession>
<comment type="caution">
    <text evidence="2">The sequence shown here is derived from an EMBL/GenBank/DDBJ whole genome shotgun (WGS) entry which is preliminary data.</text>
</comment>
<evidence type="ECO:0000313" key="2">
    <source>
        <dbReference type="EMBL" id="RZF44162.1"/>
    </source>
</evidence>
<keyword evidence="3" id="KW-1185">Reference proteome</keyword>
<gene>
    <name evidence="2" type="ORF">LSTR_LSTR003802</name>
</gene>
<protein>
    <submittedName>
        <fullName evidence="2">Uncharacterized protein</fullName>
    </submittedName>
</protein>
<dbReference type="InParanoid" id="A0A482XEP6"/>
<dbReference type="Proteomes" id="UP000291343">
    <property type="component" value="Unassembled WGS sequence"/>
</dbReference>